<dbReference type="InterPro" id="IPR014001">
    <property type="entry name" value="Helicase_ATP-bd"/>
</dbReference>
<evidence type="ECO:0000259" key="11">
    <source>
        <dbReference type="PROSITE" id="PS51192"/>
    </source>
</evidence>
<dbReference type="GO" id="GO:0042393">
    <property type="term" value="F:histone binding"/>
    <property type="evidence" value="ECO:0000318"/>
    <property type="project" value="GO_Central"/>
</dbReference>
<feature type="domain" description="Helicase C-terminal" evidence="12">
    <location>
        <begin position="323"/>
        <end position="486"/>
    </location>
</feature>
<dbReference type="GO" id="GO:0016887">
    <property type="term" value="F:ATP hydrolysis activity"/>
    <property type="evidence" value="ECO:0000318"/>
    <property type="project" value="GO_Central"/>
</dbReference>
<feature type="coiled-coil region" evidence="8">
    <location>
        <begin position="614"/>
        <end position="650"/>
    </location>
</feature>
<evidence type="ECO:0000256" key="2">
    <source>
        <dbReference type="ARBA" id="ARBA00007025"/>
    </source>
</evidence>
<protein>
    <recommendedName>
        <fullName evidence="15">Chromodomain-helicase-DNA-binding protein 1-like protein</fullName>
    </recommendedName>
</protein>
<evidence type="ECO:0000313" key="13">
    <source>
        <dbReference type="EMBL" id="EDO31943.1"/>
    </source>
</evidence>
<keyword evidence="5" id="KW-0067">ATP-binding</keyword>
<comment type="subcellular location">
    <subcellularLocation>
        <location evidence="1">Nucleus</location>
    </subcellularLocation>
</comment>
<dbReference type="CDD" id="cd03331">
    <property type="entry name" value="Macro_Poa1p-like_SNF2"/>
    <property type="match status" value="1"/>
</dbReference>
<dbReference type="Pfam" id="PF00271">
    <property type="entry name" value="Helicase_C"/>
    <property type="match status" value="1"/>
</dbReference>
<feature type="domain" description="Helicase ATP-binding" evidence="11">
    <location>
        <begin position="28"/>
        <end position="194"/>
    </location>
</feature>
<evidence type="ECO:0000256" key="4">
    <source>
        <dbReference type="ARBA" id="ARBA00022801"/>
    </source>
</evidence>
<accession>A7SWF7</accession>
<dbReference type="PROSITE" id="PS51154">
    <property type="entry name" value="MACRO"/>
    <property type="match status" value="1"/>
</dbReference>
<dbReference type="CDD" id="cd18793">
    <property type="entry name" value="SF2_C_SNF"/>
    <property type="match status" value="1"/>
</dbReference>
<dbReference type="PANTHER" id="PTHR47157:SF1">
    <property type="entry name" value="CHROMODOMAIN-HELICASE-DNA-BINDING PROTEIN 1-LIKE"/>
    <property type="match status" value="1"/>
</dbReference>
<feature type="region of interest" description="Disordered" evidence="9">
    <location>
        <begin position="657"/>
        <end position="691"/>
    </location>
</feature>
<evidence type="ECO:0000256" key="6">
    <source>
        <dbReference type="ARBA" id="ARBA00023054"/>
    </source>
</evidence>
<dbReference type="Proteomes" id="UP000001593">
    <property type="component" value="Unassembled WGS sequence"/>
</dbReference>
<evidence type="ECO:0000256" key="1">
    <source>
        <dbReference type="ARBA" id="ARBA00004123"/>
    </source>
</evidence>
<evidence type="ECO:0000256" key="7">
    <source>
        <dbReference type="ARBA" id="ARBA00023242"/>
    </source>
</evidence>
<dbReference type="InParanoid" id="A7SWF7"/>
<keyword evidence="4" id="KW-0378">Hydrolase</keyword>
<name>A7SWF7_NEMVE</name>
<keyword evidence="3" id="KW-0547">Nucleotide-binding</keyword>
<dbReference type="InterPro" id="IPR049730">
    <property type="entry name" value="SNF2/RAD54-like_C"/>
</dbReference>
<organism evidence="13 14">
    <name type="scientific">Nematostella vectensis</name>
    <name type="common">Starlet sea anemone</name>
    <dbReference type="NCBI Taxonomy" id="45351"/>
    <lineage>
        <taxon>Eukaryota</taxon>
        <taxon>Metazoa</taxon>
        <taxon>Cnidaria</taxon>
        <taxon>Anthozoa</taxon>
        <taxon>Hexacorallia</taxon>
        <taxon>Actiniaria</taxon>
        <taxon>Edwardsiidae</taxon>
        <taxon>Nematostella</taxon>
    </lineage>
</organism>
<feature type="domain" description="Macro" evidence="10">
    <location>
        <begin position="677"/>
        <end position="851"/>
    </location>
</feature>
<keyword evidence="7" id="KW-0539">Nucleus</keyword>
<evidence type="ECO:0000259" key="12">
    <source>
        <dbReference type="PROSITE" id="PS51194"/>
    </source>
</evidence>
<dbReference type="SUPFAM" id="SSF52540">
    <property type="entry name" value="P-loop containing nucleoside triphosphate hydrolases"/>
    <property type="match status" value="2"/>
</dbReference>
<dbReference type="FunFam" id="3.40.50.300:FF:000607">
    <property type="entry name" value="chromodomain-helicase-DNA-binding protein 1-like isoform X1"/>
    <property type="match status" value="1"/>
</dbReference>
<dbReference type="InterPro" id="IPR031053">
    <property type="entry name" value="ALC1"/>
</dbReference>
<dbReference type="SMART" id="SM00487">
    <property type="entry name" value="DEXDc"/>
    <property type="match status" value="1"/>
</dbReference>
<dbReference type="STRING" id="45351.A7SWF7"/>
<reference evidence="13 14" key="1">
    <citation type="journal article" date="2007" name="Science">
        <title>Sea anemone genome reveals ancestral eumetazoan gene repertoire and genomic organization.</title>
        <authorList>
            <person name="Putnam N.H."/>
            <person name="Srivastava M."/>
            <person name="Hellsten U."/>
            <person name="Dirks B."/>
            <person name="Chapman J."/>
            <person name="Salamov A."/>
            <person name="Terry A."/>
            <person name="Shapiro H."/>
            <person name="Lindquist E."/>
            <person name="Kapitonov V.V."/>
            <person name="Jurka J."/>
            <person name="Genikhovich G."/>
            <person name="Grigoriev I.V."/>
            <person name="Lucas S.M."/>
            <person name="Steele R.E."/>
            <person name="Finnerty J.R."/>
            <person name="Technau U."/>
            <person name="Martindale M.Q."/>
            <person name="Rokhsar D.S."/>
        </authorList>
    </citation>
    <scope>NUCLEOTIDE SEQUENCE [LARGE SCALE GENOMIC DNA]</scope>
    <source>
        <strain evidence="14">CH2 X CH6</strain>
    </source>
</reference>
<dbReference type="GO" id="GO:0140658">
    <property type="term" value="F:ATP-dependent chromatin remodeler activity"/>
    <property type="evidence" value="ECO:0000318"/>
    <property type="project" value="GO_Central"/>
</dbReference>
<dbReference type="InterPro" id="IPR000330">
    <property type="entry name" value="SNF2_N"/>
</dbReference>
<dbReference type="GO" id="GO:0005524">
    <property type="term" value="F:ATP binding"/>
    <property type="evidence" value="ECO:0007669"/>
    <property type="project" value="UniProtKB-KW"/>
</dbReference>
<dbReference type="GO" id="GO:0003677">
    <property type="term" value="F:DNA binding"/>
    <property type="evidence" value="ECO:0000318"/>
    <property type="project" value="GO_Central"/>
</dbReference>
<dbReference type="GO" id="GO:0003682">
    <property type="term" value="F:chromatin binding"/>
    <property type="evidence" value="ECO:0000318"/>
    <property type="project" value="GO_Central"/>
</dbReference>
<dbReference type="PROSITE" id="PS51194">
    <property type="entry name" value="HELICASE_CTER"/>
    <property type="match status" value="1"/>
</dbReference>
<dbReference type="GO" id="GO:0003678">
    <property type="term" value="F:DNA helicase activity"/>
    <property type="evidence" value="ECO:0007669"/>
    <property type="project" value="InterPro"/>
</dbReference>
<keyword evidence="6 8" id="KW-0175">Coiled coil</keyword>
<dbReference type="PANTHER" id="PTHR47157">
    <property type="entry name" value="CHROMODOMAIN-HELICASE-DNA-BINDING PROTEIN 1-LIKE"/>
    <property type="match status" value="1"/>
</dbReference>
<dbReference type="InterPro" id="IPR038718">
    <property type="entry name" value="SNF2-like_sf"/>
</dbReference>
<dbReference type="GO" id="GO:0000785">
    <property type="term" value="C:chromatin"/>
    <property type="evidence" value="ECO:0000318"/>
    <property type="project" value="GO_Central"/>
</dbReference>
<evidence type="ECO:0000256" key="5">
    <source>
        <dbReference type="ARBA" id="ARBA00022840"/>
    </source>
</evidence>
<evidence type="ECO:0008006" key="15">
    <source>
        <dbReference type="Google" id="ProtNLM"/>
    </source>
</evidence>
<dbReference type="InterPro" id="IPR043472">
    <property type="entry name" value="Macro_dom-like"/>
</dbReference>
<evidence type="ECO:0000256" key="3">
    <source>
        <dbReference type="ARBA" id="ARBA00022741"/>
    </source>
</evidence>
<dbReference type="InterPro" id="IPR027417">
    <property type="entry name" value="P-loop_NTPase"/>
</dbReference>
<evidence type="ECO:0000313" key="14">
    <source>
        <dbReference type="Proteomes" id="UP000001593"/>
    </source>
</evidence>
<feature type="non-terminal residue" evidence="13">
    <location>
        <position position="1"/>
    </location>
</feature>
<dbReference type="EMBL" id="DS469859">
    <property type="protein sequence ID" value="EDO31943.1"/>
    <property type="molecule type" value="Genomic_DNA"/>
</dbReference>
<feature type="compositionally biased region" description="Acidic residues" evidence="9">
    <location>
        <begin position="666"/>
        <end position="684"/>
    </location>
</feature>
<dbReference type="SUPFAM" id="SSF52949">
    <property type="entry name" value="Macro domain-like"/>
    <property type="match status" value="1"/>
</dbReference>
<dbReference type="GO" id="GO:0006281">
    <property type="term" value="P:DNA repair"/>
    <property type="evidence" value="ECO:0007669"/>
    <property type="project" value="InterPro"/>
</dbReference>
<dbReference type="eggNOG" id="KOG0385">
    <property type="taxonomic scope" value="Eukaryota"/>
</dbReference>
<gene>
    <name evidence="13" type="ORF">NEMVEDRAFT_v1g135257</name>
</gene>
<sequence>VTQETLSGAGLRGITLRPYQLEGVGWMRDCALTGHGCILGDEMGLGKTIQTISVLLLLKRTIKHTGLFLVLSPLSVMANWKNEIKRFTKSLKVLSLIGSKEEREITKNKLFQDIKNIDVLLTSYEICLRETSFLQRFHWSAVAVDEAHRLKNSQSLLYTELIQFKYDFSILLTGTPVQNNLKELYSLLSFIAPSIFDLEYVEEFETAFKNLATGRDNTNSDLPQLLSPFLLRRVKSEVMVDLPEKSEVILYAGMSELQKKYYKAILMKDYDIFSTDGPSRNKLNSILTNLRKCVNHPYLFDGVEPEPFALGEHLITASGKLHAIDQLLSYLYKRGHKVLMFSQMTRMLDIVQDYLGYRGYAYERLDGSVRGEERYIAIKNFNEEQDNFIFLLSTKAGGQGLNLMSADTVIFVDSDYNPQNDLQAAARAHRIGQTRPVKIIRLVGRNTVEEIILKHADDKMRLTNNVIEGGQVYDSSKIVASYRTLLLANILKFGLEKLFESEERYVIYLILGASRNGRWIVEDKTPKPDLETLSTNQELQGTVNHFTSMYVYEGRDYSKGASDEDVAAFDKMVADVLDEVQKAERTLRSDKCPTASVLGDLTSKKRKVLTPEELEQRRIKRQEAAAKRAKLKEEAEERREQERMKKLEKLWRDNGYTSKRVNRDDNTDEESGSDEDSVTSEGEDSNCRDIQYVRGDVTRPINTRGNEAVIVHCVDDYGFWGQGGLFSAISRRSCKPQEEYELAGQMKDLHLGDVHLIELDDSSTGQDAKHSVALVVAQTRDRQHRLKPVDLRALGTGLLSVALEAKRRKASVHLPRIGHSTPGFNWYGTERLIRKHLASRGVLTSMYPFITCFPPHSPPNPRL</sequence>
<dbReference type="Gene3D" id="3.40.220.10">
    <property type="entry name" value="Leucine Aminopeptidase, subunit E, domain 1"/>
    <property type="match status" value="1"/>
</dbReference>
<dbReference type="InterPro" id="IPR001650">
    <property type="entry name" value="Helicase_C-like"/>
</dbReference>
<dbReference type="OMA" id="WQNELFR"/>
<keyword evidence="14" id="KW-1185">Reference proteome</keyword>
<dbReference type="InterPro" id="IPR002589">
    <property type="entry name" value="Macro_dom"/>
</dbReference>
<proteinExistence type="inferred from homology"/>
<dbReference type="Gene3D" id="3.40.50.10810">
    <property type="entry name" value="Tandem AAA-ATPase domain"/>
    <property type="match status" value="1"/>
</dbReference>
<evidence type="ECO:0000256" key="9">
    <source>
        <dbReference type="SAM" id="MobiDB-lite"/>
    </source>
</evidence>
<dbReference type="GO" id="GO:0005634">
    <property type="term" value="C:nucleus"/>
    <property type="evidence" value="ECO:0000318"/>
    <property type="project" value="GO_Central"/>
</dbReference>
<dbReference type="Gene3D" id="3.40.50.300">
    <property type="entry name" value="P-loop containing nucleotide triphosphate hydrolases"/>
    <property type="match status" value="1"/>
</dbReference>
<evidence type="ECO:0000256" key="8">
    <source>
        <dbReference type="SAM" id="Coils"/>
    </source>
</evidence>
<dbReference type="GO" id="GO:0006338">
    <property type="term" value="P:chromatin remodeling"/>
    <property type="evidence" value="ECO:0000318"/>
    <property type="project" value="GO_Central"/>
</dbReference>
<comment type="similarity">
    <text evidence="2">Belongs to the SNF2/RAD54 helicase family.</text>
</comment>
<dbReference type="SMART" id="SM00506">
    <property type="entry name" value="A1pp"/>
    <property type="match status" value="1"/>
</dbReference>
<dbReference type="PhylomeDB" id="A7SWF7"/>
<evidence type="ECO:0000259" key="10">
    <source>
        <dbReference type="PROSITE" id="PS51154"/>
    </source>
</evidence>
<dbReference type="Pfam" id="PF00176">
    <property type="entry name" value="SNF2-rel_dom"/>
    <property type="match status" value="1"/>
</dbReference>
<dbReference type="HOGENOM" id="CLU_000315_17_9_1"/>
<dbReference type="SMART" id="SM00490">
    <property type="entry name" value="HELICc"/>
    <property type="match status" value="1"/>
</dbReference>
<dbReference type="PROSITE" id="PS51192">
    <property type="entry name" value="HELICASE_ATP_BIND_1"/>
    <property type="match status" value="1"/>
</dbReference>
<dbReference type="AlphaFoldDB" id="A7SWF7"/>